<dbReference type="GO" id="GO:0016020">
    <property type="term" value="C:membrane"/>
    <property type="evidence" value="ECO:0007669"/>
    <property type="project" value="InterPro"/>
</dbReference>
<dbReference type="Proteomes" id="UP000008722">
    <property type="component" value="Chromosome"/>
</dbReference>
<proteinExistence type="predicted"/>
<feature type="domain" description="Ionotropic glutamate receptor C-terminal" evidence="3">
    <location>
        <begin position="34"/>
        <end position="249"/>
    </location>
</feature>
<dbReference type="PANTHER" id="PTHR35936:SF19">
    <property type="entry name" value="AMINO-ACID-BINDING PROTEIN YXEM-RELATED"/>
    <property type="match status" value="1"/>
</dbReference>
<organism evidence="4 5">
    <name type="scientific">Oceanithermus profundus (strain DSM 14977 / NBRC 100410 / VKM B-2274 / 506)</name>
    <dbReference type="NCBI Taxonomy" id="670487"/>
    <lineage>
        <taxon>Bacteria</taxon>
        <taxon>Thermotogati</taxon>
        <taxon>Deinococcota</taxon>
        <taxon>Deinococci</taxon>
        <taxon>Thermales</taxon>
        <taxon>Thermaceae</taxon>
        <taxon>Oceanithermus</taxon>
    </lineage>
</organism>
<dbReference type="CDD" id="cd13530">
    <property type="entry name" value="PBP2_peptides_like"/>
    <property type="match status" value="1"/>
</dbReference>
<dbReference type="SMART" id="SM00079">
    <property type="entry name" value="PBPe"/>
    <property type="match status" value="1"/>
</dbReference>
<gene>
    <name evidence="4" type="ordered locus">Ocepr_1295</name>
</gene>
<reference evidence="5" key="1">
    <citation type="submission" date="2010-11" db="EMBL/GenBank/DDBJ databases">
        <title>The complete sequence of chromosome of Oceanithermus profundus DSM 14977.</title>
        <authorList>
            <consortium name="US DOE Joint Genome Institute (JGI-PGF)"/>
            <person name="Lucas S."/>
            <person name="Copeland A."/>
            <person name="Lapidus A."/>
            <person name="Bruce D."/>
            <person name="Goodwin L."/>
            <person name="Pitluck S."/>
            <person name="Kyrpides N."/>
            <person name="Mavromatis K."/>
            <person name="Pagani I."/>
            <person name="Ivanova N."/>
            <person name="Zhang X."/>
            <person name="Brettin T."/>
            <person name="Detter J.C."/>
            <person name="Tapia R."/>
            <person name="Han C."/>
            <person name="Land M."/>
            <person name="Hauser L."/>
            <person name="Markowitz V."/>
            <person name="Cheng J.-F."/>
            <person name="Hugenholtz P."/>
            <person name="Woyke T."/>
            <person name="Wu D."/>
            <person name="Tindall B."/>
            <person name="Faehnrich R."/>
            <person name="Brambilla E."/>
            <person name="Klenk H.-P."/>
            <person name="Eisen J.A."/>
        </authorList>
    </citation>
    <scope>NUCLEOTIDE SEQUENCE [LARGE SCALE GENOMIC DNA]</scope>
    <source>
        <strain evidence="5">DSM 14977 / NBRC 100410 / VKM B-2274 / 506</strain>
    </source>
</reference>
<dbReference type="InterPro" id="IPR001320">
    <property type="entry name" value="Iontro_rcpt_C"/>
</dbReference>
<sequence precursor="true">MKRILWLASLVLVLGSLGMAQKFRTFPEIKQSGKILIGTEGAFPPFNFFDDQNNLKGFDIDIGNAIAGQLGLGPEWKAHAWDTMLIALNQGRFDFVIASHTITEERAKAVDFTKPYYCTGNVIVSKPGGPQTPEELKGKVIGAQLGTTFEEFAKQFGPKQLKTYQTNPDAVQDLMLGRIDAWITDQFTAIEAIQSRDLNLQISGLLNREEIGMAVAKGNSLLLAALNQALDEIQANGVYEQISMKWFGKDIRCK</sequence>
<dbReference type="Pfam" id="PF00497">
    <property type="entry name" value="SBP_bac_3"/>
    <property type="match status" value="1"/>
</dbReference>
<dbReference type="InterPro" id="IPR001638">
    <property type="entry name" value="Solute-binding_3/MltF_N"/>
</dbReference>
<dbReference type="eggNOG" id="COG0834">
    <property type="taxonomic scope" value="Bacteria"/>
</dbReference>
<keyword evidence="5" id="KW-1185">Reference proteome</keyword>
<feature type="domain" description="Solute-binding protein family 3/N-terminal" evidence="2">
    <location>
        <begin position="34"/>
        <end position="250"/>
    </location>
</feature>
<evidence type="ECO:0000259" key="2">
    <source>
        <dbReference type="SMART" id="SM00062"/>
    </source>
</evidence>
<evidence type="ECO:0000259" key="3">
    <source>
        <dbReference type="SMART" id="SM00079"/>
    </source>
</evidence>
<keyword evidence="1" id="KW-0732">Signal</keyword>
<protein>
    <submittedName>
        <fullName evidence="4">Amino acid ABC transporter substrate-binding protein, PAAT family</fullName>
    </submittedName>
</protein>
<dbReference type="GO" id="GO:0015276">
    <property type="term" value="F:ligand-gated monoatomic ion channel activity"/>
    <property type="evidence" value="ECO:0007669"/>
    <property type="project" value="InterPro"/>
</dbReference>
<dbReference type="KEGG" id="opr:Ocepr_1295"/>
<dbReference type="HOGENOM" id="CLU_019602_18_2_0"/>
<evidence type="ECO:0000256" key="1">
    <source>
        <dbReference type="ARBA" id="ARBA00022729"/>
    </source>
</evidence>
<dbReference type="AlphaFoldDB" id="E4U8S2"/>
<name>E4U8S2_OCEP5</name>
<reference evidence="4 5" key="2">
    <citation type="journal article" date="2011" name="Stand. Genomic Sci.">
        <title>Complete genome sequence of Oceanithermus profundus type strain (506).</title>
        <authorList>
            <person name="Pati A."/>
            <person name="Zhang X."/>
            <person name="Lapidus A."/>
            <person name="Nolan M."/>
            <person name="Lucas S."/>
            <person name="Del Rio T.G."/>
            <person name="Tice H."/>
            <person name="Cheng J.F."/>
            <person name="Tapia R."/>
            <person name="Han C."/>
            <person name="Goodwin L."/>
            <person name="Pitluck S."/>
            <person name="Liolios K."/>
            <person name="Pagani I."/>
            <person name="Ivanova N."/>
            <person name="Mavromatis K."/>
            <person name="Chen A."/>
            <person name="Palaniappan K."/>
            <person name="Hauser L."/>
            <person name="Jeffries C.D."/>
            <person name="Brambilla E.M."/>
            <person name="Rohl A."/>
            <person name="Mwirichia R."/>
            <person name="Rohde M."/>
            <person name="Tindall B.J."/>
            <person name="Sikorski J."/>
            <person name="Wirth R."/>
            <person name="Goker M."/>
            <person name="Woyke T."/>
            <person name="Detter J.C."/>
            <person name="Bristow J."/>
            <person name="Eisen J.A."/>
            <person name="Markowitz V."/>
            <person name="Hugenholtz P."/>
            <person name="Kyrpides N.C."/>
            <person name="Klenk H.P."/>
            <person name="Land M."/>
        </authorList>
    </citation>
    <scope>NUCLEOTIDE SEQUENCE [LARGE SCALE GENOMIC DNA]</scope>
    <source>
        <strain evidence="5">DSM 14977 / NBRC 100410 / VKM B-2274 / 506</strain>
    </source>
</reference>
<dbReference type="Gene3D" id="3.40.190.10">
    <property type="entry name" value="Periplasmic binding protein-like II"/>
    <property type="match status" value="2"/>
</dbReference>
<accession>E4U8S2</accession>
<dbReference type="SUPFAM" id="SSF53850">
    <property type="entry name" value="Periplasmic binding protein-like II"/>
    <property type="match status" value="1"/>
</dbReference>
<dbReference type="RefSeq" id="WP_013457922.1">
    <property type="nucleotide sequence ID" value="NC_014761.1"/>
</dbReference>
<dbReference type="SMART" id="SM00062">
    <property type="entry name" value="PBPb"/>
    <property type="match status" value="1"/>
</dbReference>
<dbReference type="EMBL" id="CP002361">
    <property type="protein sequence ID" value="ADR36752.1"/>
    <property type="molecule type" value="Genomic_DNA"/>
</dbReference>
<dbReference type="OrthoDB" id="9774451at2"/>
<evidence type="ECO:0000313" key="4">
    <source>
        <dbReference type="EMBL" id="ADR36752.1"/>
    </source>
</evidence>
<dbReference type="PANTHER" id="PTHR35936">
    <property type="entry name" value="MEMBRANE-BOUND LYTIC MUREIN TRANSGLYCOSYLASE F"/>
    <property type="match status" value="1"/>
</dbReference>
<evidence type="ECO:0000313" key="5">
    <source>
        <dbReference type="Proteomes" id="UP000008722"/>
    </source>
</evidence>
<dbReference type="STRING" id="670487.Ocepr_1295"/>